<feature type="transmembrane region" description="Helical" evidence="1">
    <location>
        <begin position="109"/>
        <end position="129"/>
    </location>
</feature>
<dbReference type="Proteomes" id="UP000194143">
    <property type="component" value="Plasmid poh5"/>
</dbReference>
<reference evidence="2 3" key="1">
    <citation type="submission" date="2017-04" db="EMBL/GenBank/DDBJ databases">
        <title>Complete Genome Sequence of Bacillus thuringiensis type Strain ATCC 10792.</title>
        <authorList>
            <person name="Oh D.-H."/>
            <person name="Park B.-J."/>
            <person name="Shuai W."/>
            <person name="Chelliah R."/>
        </authorList>
    </citation>
    <scope>NUCLEOTIDE SEQUENCE [LARGE SCALE GENOMIC DNA]</scope>
    <source>
        <strain evidence="2 3">ATCC 10792</strain>
        <plasmid evidence="2 3">poh5</plasmid>
    </source>
</reference>
<protein>
    <submittedName>
        <fullName evidence="2">RND transporter</fullName>
    </submittedName>
</protein>
<keyword evidence="1" id="KW-0812">Transmembrane</keyword>
<accession>A0A1W6WZ93</accession>
<dbReference type="EMBL" id="CP021066">
    <property type="protein sequence ID" value="ARP61870.1"/>
    <property type="molecule type" value="Genomic_DNA"/>
</dbReference>
<evidence type="ECO:0000256" key="1">
    <source>
        <dbReference type="SAM" id="Phobius"/>
    </source>
</evidence>
<keyword evidence="2" id="KW-0614">Plasmid</keyword>
<evidence type="ECO:0000313" key="2">
    <source>
        <dbReference type="EMBL" id="ARP61870.1"/>
    </source>
</evidence>
<feature type="transmembrane region" description="Helical" evidence="1">
    <location>
        <begin position="12"/>
        <end position="28"/>
    </location>
</feature>
<gene>
    <name evidence="2" type="ORF">CAB88_33285</name>
</gene>
<evidence type="ECO:0000313" key="3">
    <source>
        <dbReference type="Proteomes" id="UP000194143"/>
    </source>
</evidence>
<keyword evidence="1" id="KW-1133">Transmembrane helix</keyword>
<dbReference type="AlphaFoldDB" id="A0A1W6WZ93"/>
<name>A0A1W6WZ93_BACTU</name>
<feature type="transmembrane region" description="Helical" evidence="1">
    <location>
        <begin position="34"/>
        <end position="52"/>
    </location>
</feature>
<proteinExistence type="predicted"/>
<keyword evidence="1" id="KW-0472">Membrane</keyword>
<dbReference type="GeneID" id="67470651"/>
<organism evidence="2 3">
    <name type="scientific">Bacillus thuringiensis</name>
    <dbReference type="NCBI Taxonomy" id="1428"/>
    <lineage>
        <taxon>Bacteria</taxon>
        <taxon>Bacillati</taxon>
        <taxon>Bacillota</taxon>
        <taxon>Bacilli</taxon>
        <taxon>Bacillales</taxon>
        <taxon>Bacillaceae</taxon>
        <taxon>Bacillus</taxon>
        <taxon>Bacillus cereus group</taxon>
    </lineage>
</organism>
<geneLocation type="plasmid" evidence="2 3">
    <name>poh5</name>
</geneLocation>
<feature type="transmembrane region" description="Helical" evidence="1">
    <location>
        <begin position="82"/>
        <end position="103"/>
    </location>
</feature>
<dbReference type="RefSeq" id="WP_000461785.1">
    <property type="nucleotide sequence ID" value="NZ_CP021066.1"/>
</dbReference>
<sequence>MFEKFYREYIHVLFNIVAMFFYFSWCLVGAEFNLLTLIAIGIALFIFVKYVSMDKKFVNENIDKLKDKKMIFRKYAISGENIGYAVFTNFLLFLLYLGISVYFKDLSVISLLFAFILNVSLLMLTLRLMSKFSLKNSKV</sequence>
<keyword evidence="3" id="KW-1185">Reference proteome</keyword>